<feature type="chain" id="PRO_5039543605" evidence="4">
    <location>
        <begin position="20"/>
        <end position="303"/>
    </location>
</feature>
<keyword evidence="2" id="KW-0813">Transport</keyword>
<dbReference type="PROSITE" id="PS51257">
    <property type="entry name" value="PROKAR_LIPOPROTEIN"/>
    <property type="match status" value="1"/>
</dbReference>
<name>A0A3G1KYV1_FORW1</name>
<dbReference type="PANTHER" id="PTHR42953">
    <property type="entry name" value="HIGH-AFFINITY ZINC UPTAKE SYSTEM PROTEIN ZNUA-RELATED"/>
    <property type="match status" value="1"/>
</dbReference>
<keyword evidence="6" id="KW-1185">Reference proteome</keyword>
<comment type="similarity">
    <text evidence="1">Belongs to the bacterial solute-binding protein 9 family.</text>
</comment>
<dbReference type="GO" id="GO:0030001">
    <property type="term" value="P:metal ion transport"/>
    <property type="evidence" value="ECO:0007669"/>
    <property type="project" value="InterPro"/>
</dbReference>
<dbReference type="AlphaFoldDB" id="A0A3G1KYV1"/>
<gene>
    <name evidence="5" type="ORF">DCMF_25425</name>
</gene>
<protein>
    <submittedName>
        <fullName evidence="5">Zinc ABC transporter substrate-binding protein</fullName>
    </submittedName>
</protein>
<dbReference type="Pfam" id="PF01297">
    <property type="entry name" value="ZnuA"/>
    <property type="match status" value="1"/>
</dbReference>
<dbReference type="InterPro" id="IPR006127">
    <property type="entry name" value="ZnuA-like"/>
</dbReference>
<dbReference type="RefSeq" id="WP_148137022.1">
    <property type="nucleotide sequence ID" value="NZ_CP017634.1"/>
</dbReference>
<feature type="signal peptide" evidence="4">
    <location>
        <begin position="1"/>
        <end position="19"/>
    </location>
</feature>
<evidence type="ECO:0000256" key="1">
    <source>
        <dbReference type="ARBA" id="ARBA00011028"/>
    </source>
</evidence>
<dbReference type="OrthoDB" id="9810636at2"/>
<sequence length="303" mass="32472">MKLKIFLISLCLVTLLSVACGGKKEGTPVQAESGGQAGPVKIVTSFYPIYIMTLNITQGIPGVEVVNMTQSITGCLHDYQLAPSDMKKLQDAQIMVVNGAGMESFLDEVISQEQDLKIVDASKGIELLKNESDGEANPHLWVSVSGAAAQVKNIGAQLAAFDPDHAAGYQANTAAYLEKLENLGKEMHTALDPVKNRNIVTFHEAFPYFAKEFNLDIVAIIEREPGSEPSAGELSETIDTVKKAGVAALFAEPQYPAAAADTIARETGARVFTLDPCVTGPLEADSYLKTMEENLAVLQEALK</sequence>
<dbReference type="InterPro" id="IPR050492">
    <property type="entry name" value="Bact_metal-bind_prot9"/>
</dbReference>
<accession>A0A3G1KYV1</accession>
<evidence type="ECO:0000256" key="2">
    <source>
        <dbReference type="ARBA" id="ARBA00022448"/>
    </source>
</evidence>
<organism evidence="5 6">
    <name type="scientific">Formimonas warabiya</name>
    <dbReference type="NCBI Taxonomy" id="1761012"/>
    <lineage>
        <taxon>Bacteria</taxon>
        <taxon>Bacillati</taxon>
        <taxon>Bacillota</taxon>
        <taxon>Clostridia</taxon>
        <taxon>Eubacteriales</taxon>
        <taxon>Peptococcaceae</taxon>
        <taxon>Candidatus Formimonas</taxon>
    </lineage>
</organism>
<dbReference type="EMBL" id="CP017634">
    <property type="protein sequence ID" value="ATW27652.1"/>
    <property type="molecule type" value="Genomic_DNA"/>
</dbReference>
<dbReference type="SUPFAM" id="SSF53807">
    <property type="entry name" value="Helical backbone' metal receptor"/>
    <property type="match status" value="1"/>
</dbReference>
<evidence type="ECO:0000256" key="3">
    <source>
        <dbReference type="ARBA" id="ARBA00022729"/>
    </source>
</evidence>
<dbReference type="Proteomes" id="UP000323521">
    <property type="component" value="Chromosome"/>
</dbReference>
<keyword evidence="3 4" id="KW-0732">Signal</keyword>
<dbReference type="GO" id="GO:0046872">
    <property type="term" value="F:metal ion binding"/>
    <property type="evidence" value="ECO:0007669"/>
    <property type="project" value="InterPro"/>
</dbReference>
<dbReference type="KEGG" id="fwa:DCMF_25425"/>
<evidence type="ECO:0000313" key="5">
    <source>
        <dbReference type="EMBL" id="ATW27652.1"/>
    </source>
</evidence>
<dbReference type="PANTHER" id="PTHR42953:SF3">
    <property type="entry name" value="HIGH-AFFINITY ZINC UPTAKE SYSTEM PROTEIN ZNUA"/>
    <property type="match status" value="1"/>
</dbReference>
<evidence type="ECO:0000313" key="6">
    <source>
        <dbReference type="Proteomes" id="UP000323521"/>
    </source>
</evidence>
<evidence type="ECO:0000256" key="4">
    <source>
        <dbReference type="SAM" id="SignalP"/>
    </source>
</evidence>
<reference evidence="5 6" key="1">
    <citation type="submission" date="2016-10" db="EMBL/GenBank/DDBJ databases">
        <title>Complete Genome Sequence of Peptococcaceae strain DCMF.</title>
        <authorList>
            <person name="Edwards R.J."/>
            <person name="Holland S.I."/>
            <person name="Deshpande N.P."/>
            <person name="Wong Y.K."/>
            <person name="Ertan H."/>
            <person name="Manefield M."/>
            <person name="Russell T.L."/>
            <person name="Lee M.J."/>
        </authorList>
    </citation>
    <scope>NUCLEOTIDE SEQUENCE [LARGE SCALE GENOMIC DNA]</scope>
    <source>
        <strain evidence="5 6">DCMF</strain>
    </source>
</reference>
<proteinExistence type="inferred from homology"/>
<dbReference type="Gene3D" id="3.40.50.1980">
    <property type="entry name" value="Nitrogenase molybdenum iron protein domain"/>
    <property type="match status" value="2"/>
</dbReference>